<proteinExistence type="predicted"/>
<dbReference type="EMBL" id="LR796658">
    <property type="protein sequence ID" value="CAB4157317.1"/>
    <property type="molecule type" value="Genomic_DNA"/>
</dbReference>
<accession>A0A6J5NEU4</accession>
<organism evidence="1">
    <name type="scientific">uncultured Caudovirales phage</name>
    <dbReference type="NCBI Taxonomy" id="2100421"/>
    <lineage>
        <taxon>Viruses</taxon>
        <taxon>Duplodnaviria</taxon>
        <taxon>Heunggongvirae</taxon>
        <taxon>Uroviricota</taxon>
        <taxon>Caudoviricetes</taxon>
        <taxon>Peduoviridae</taxon>
        <taxon>Maltschvirus</taxon>
        <taxon>Maltschvirus maltsch</taxon>
    </lineage>
</organism>
<sequence>METPGQIVEELQRISKEMEKGASALYDAEVKLADAEATYDKSVSLSFLNSQGTVADRQAVAKLQAIDEKLKADLARAEFNRVKMKMKVLSDTATMTAVISRNVELQWRS</sequence>
<protein>
    <submittedName>
        <fullName evidence="1">Uncharacterized protein</fullName>
    </submittedName>
</protein>
<reference evidence="1" key="1">
    <citation type="submission" date="2020-04" db="EMBL/GenBank/DDBJ databases">
        <authorList>
            <person name="Chiriac C."/>
            <person name="Salcher M."/>
            <person name="Ghai R."/>
            <person name="Kavagutti S V."/>
        </authorList>
    </citation>
    <scope>NUCLEOTIDE SEQUENCE</scope>
</reference>
<evidence type="ECO:0000313" key="1">
    <source>
        <dbReference type="EMBL" id="CAB4157317.1"/>
    </source>
</evidence>
<name>A0A6J5NEU4_9CAUD</name>
<gene>
    <name evidence="1" type="ORF">UFOVP692_14</name>
</gene>